<reference evidence="1" key="1">
    <citation type="submission" date="2023-04" db="EMBL/GenBank/DDBJ databases">
        <title>Draft Genome sequencing of Naganishia species isolated from polar environments using Oxford Nanopore Technology.</title>
        <authorList>
            <person name="Leo P."/>
            <person name="Venkateswaran K."/>
        </authorList>
    </citation>
    <scope>NUCLEOTIDE SEQUENCE</scope>
    <source>
        <strain evidence="1">MNA-CCFEE 5425</strain>
    </source>
</reference>
<organism evidence="1 2">
    <name type="scientific">Naganishia vaughanmartiniae</name>
    <dbReference type="NCBI Taxonomy" id="1424756"/>
    <lineage>
        <taxon>Eukaryota</taxon>
        <taxon>Fungi</taxon>
        <taxon>Dikarya</taxon>
        <taxon>Basidiomycota</taxon>
        <taxon>Agaricomycotina</taxon>
        <taxon>Tremellomycetes</taxon>
        <taxon>Filobasidiales</taxon>
        <taxon>Filobasidiaceae</taxon>
        <taxon>Naganishia</taxon>
    </lineage>
</organism>
<dbReference type="Proteomes" id="UP001243375">
    <property type="component" value="Unassembled WGS sequence"/>
</dbReference>
<sequence>MTRTPISTRTISDSEFYELCRILSHAQYQPTAVQVLYFLLQPIIQHSVQQPEDIGAALRRSHGDGVRVMTFGEVPTLAQLGKEAEKSKVWGVATLWTYDPENTAEESSVRGRFWISSETISTSVPSTHTAGNTERRWQPDDQSIHLLQTMCDTFFLPFLRTQQQNGSTSSIFFNGTNQCWTPTLATLGRKTYDGPCTKAARVVPLDISSEEGVLCPVGFRIRSLEERDVQTVSIRSPCRLSHCTNAIWHTTRPVGNRLE</sequence>
<name>A0ACC2WU68_9TREE</name>
<accession>A0ACC2WU68</accession>
<comment type="caution">
    <text evidence="1">The sequence shown here is derived from an EMBL/GenBank/DDBJ whole genome shotgun (WGS) entry which is preliminary data.</text>
</comment>
<keyword evidence="2" id="KW-1185">Reference proteome</keyword>
<evidence type="ECO:0000313" key="2">
    <source>
        <dbReference type="Proteomes" id="UP001243375"/>
    </source>
</evidence>
<dbReference type="EMBL" id="JASBWU010000017">
    <property type="protein sequence ID" value="KAJ9115048.1"/>
    <property type="molecule type" value="Genomic_DNA"/>
</dbReference>
<protein>
    <submittedName>
        <fullName evidence="1">Uncharacterized protein</fullName>
    </submittedName>
</protein>
<proteinExistence type="predicted"/>
<gene>
    <name evidence="1" type="ORF">QFC22_005376</name>
</gene>
<evidence type="ECO:0000313" key="1">
    <source>
        <dbReference type="EMBL" id="KAJ9115048.1"/>
    </source>
</evidence>